<evidence type="ECO:0000313" key="1">
    <source>
        <dbReference type="EMBL" id="KAI9919844.1"/>
    </source>
</evidence>
<sequence>MDEATSRQGTKRGAGGKAKRRRGPTSSVSTGTMRKRSKLVVTFDPDKRREYLTGFHKRKQERRRYGLDMEAYKVKKRQLEAKKQRREEQREHLAALNLLPKQTEGNATDEAEEHPRDSDESEDAEERGAKAVADVRTFTDDFTQQKFGDVVTVITSVGDLECDESDSELQIVETEDDGERGASATILGLGQKKRKVHKEPHLTLFQRIQQQRKGKALPSKRSKLREARTARKKMKSKKGAYAGTGKRRGLGDNSGGSTSTRRSK</sequence>
<gene>
    <name evidence="1" type="ORF">PsorP6_016034</name>
</gene>
<keyword evidence="2" id="KW-1185">Reference proteome</keyword>
<evidence type="ECO:0000313" key="2">
    <source>
        <dbReference type="Proteomes" id="UP001163321"/>
    </source>
</evidence>
<organism evidence="1 2">
    <name type="scientific">Peronosclerospora sorghi</name>
    <dbReference type="NCBI Taxonomy" id="230839"/>
    <lineage>
        <taxon>Eukaryota</taxon>
        <taxon>Sar</taxon>
        <taxon>Stramenopiles</taxon>
        <taxon>Oomycota</taxon>
        <taxon>Peronosporomycetes</taxon>
        <taxon>Peronosporales</taxon>
        <taxon>Peronosporaceae</taxon>
        <taxon>Peronosclerospora</taxon>
    </lineage>
</organism>
<reference evidence="1 2" key="1">
    <citation type="journal article" date="2022" name="bioRxiv">
        <title>The genome of the oomycete Peronosclerospora sorghi, a cosmopolitan pathogen of maize and sorghum, is inflated with dispersed pseudogenes.</title>
        <authorList>
            <person name="Fletcher K."/>
            <person name="Martin F."/>
            <person name="Isakeit T."/>
            <person name="Cavanaugh K."/>
            <person name="Magill C."/>
            <person name="Michelmore R."/>
        </authorList>
    </citation>
    <scope>NUCLEOTIDE SEQUENCE [LARGE SCALE GENOMIC DNA]</scope>
    <source>
        <strain evidence="1">P6</strain>
    </source>
</reference>
<dbReference type="EMBL" id="CM047589">
    <property type="protein sequence ID" value="KAI9919844.1"/>
    <property type="molecule type" value="Genomic_DNA"/>
</dbReference>
<protein>
    <submittedName>
        <fullName evidence="1">Uncharacterized protein</fullName>
    </submittedName>
</protein>
<dbReference type="Proteomes" id="UP001163321">
    <property type="component" value="Chromosome 10"/>
</dbReference>
<comment type="caution">
    <text evidence="1">The sequence shown here is derived from an EMBL/GenBank/DDBJ whole genome shotgun (WGS) entry which is preliminary data.</text>
</comment>
<accession>A0ACC0WM58</accession>
<proteinExistence type="predicted"/>
<name>A0ACC0WM58_9STRA</name>